<evidence type="ECO:0000256" key="4">
    <source>
        <dbReference type="ARBA" id="ARBA00022840"/>
    </source>
</evidence>
<accession>A0A6J6XE90</accession>
<dbReference type="InterPro" id="IPR047187">
    <property type="entry name" value="SF1_C_Upf1"/>
</dbReference>
<dbReference type="GO" id="GO:0005524">
    <property type="term" value="F:ATP binding"/>
    <property type="evidence" value="ECO:0007669"/>
    <property type="project" value="UniProtKB-KW"/>
</dbReference>
<reference evidence="6" key="1">
    <citation type="submission" date="2020-05" db="EMBL/GenBank/DDBJ databases">
        <authorList>
            <person name="Chiriac C."/>
            <person name="Salcher M."/>
            <person name="Ghai R."/>
            <person name="Kavagutti S V."/>
        </authorList>
    </citation>
    <scope>NUCLEOTIDE SEQUENCE</scope>
</reference>
<evidence type="ECO:0000256" key="2">
    <source>
        <dbReference type="ARBA" id="ARBA00022801"/>
    </source>
</evidence>
<proteinExistence type="predicted"/>
<evidence type="ECO:0000313" key="6">
    <source>
        <dbReference type="EMBL" id="CAB4795531.1"/>
    </source>
</evidence>
<dbReference type="InterPro" id="IPR050534">
    <property type="entry name" value="Coronavir_polyprotein_1ab"/>
</dbReference>
<keyword evidence="2" id="KW-0378">Hydrolase</keyword>
<dbReference type="PANTHER" id="PTHR43788:SF8">
    <property type="entry name" value="DNA-BINDING PROTEIN SMUBP-2"/>
    <property type="match status" value="1"/>
</dbReference>
<dbReference type="CDD" id="cd18808">
    <property type="entry name" value="SF1_C_Upf1"/>
    <property type="match status" value="1"/>
</dbReference>
<dbReference type="AlphaFoldDB" id="A0A6J6XE90"/>
<organism evidence="6">
    <name type="scientific">freshwater metagenome</name>
    <dbReference type="NCBI Taxonomy" id="449393"/>
    <lineage>
        <taxon>unclassified sequences</taxon>
        <taxon>metagenomes</taxon>
        <taxon>ecological metagenomes</taxon>
    </lineage>
</organism>
<evidence type="ECO:0000256" key="3">
    <source>
        <dbReference type="ARBA" id="ARBA00022806"/>
    </source>
</evidence>
<keyword evidence="3" id="KW-0347">Helicase</keyword>
<dbReference type="EMBL" id="CAFAAK010000038">
    <property type="protein sequence ID" value="CAB4795531.1"/>
    <property type="molecule type" value="Genomic_DNA"/>
</dbReference>
<evidence type="ECO:0000256" key="1">
    <source>
        <dbReference type="ARBA" id="ARBA00022741"/>
    </source>
</evidence>
<dbReference type="PANTHER" id="PTHR43788">
    <property type="entry name" value="DNA2/NAM7 HELICASE FAMILY MEMBER"/>
    <property type="match status" value="1"/>
</dbReference>
<dbReference type="InterPro" id="IPR041679">
    <property type="entry name" value="DNA2/NAM7-like_C"/>
</dbReference>
<keyword evidence="1" id="KW-0547">Nucleotide-binding</keyword>
<evidence type="ECO:0000259" key="5">
    <source>
        <dbReference type="Pfam" id="PF13087"/>
    </source>
</evidence>
<name>A0A6J6XE90_9ZZZZ</name>
<keyword evidence="4" id="KW-0067">ATP-binding</keyword>
<gene>
    <name evidence="6" type="ORF">UFOPK3024_00288</name>
</gene>
<protein>
    <submittedName>
        <fullName evidence="6">Unannotated protein</fullName>
    </submittedName>
</protein>
<sequence length="117" mass="12636">MSLAPYNAQVSDLAARLPGTRIGTVDKFQGQQAPVVIYSLTTSSPEDAPRGMEFLYSLNRLNVATSRAQAMVIVVGSPRLLEPECRSPRQMPLANALCRYLELARVAEAATRTVGGD</sequence>
<dbReference type="InterPro" id="IPR027417">
    <property type="entry name" value="P-loop_NTPase"/>
</dbReference>
<dbReference type="Gene3D" id="3.40.50.300">
    <property type="entry name" value="P-loop containing nucleotide triphosphate hydrolases"/>
    <property type="match status" value="1"/>
</dbReference>
<dbReference type="SUPFAM" id="SSF52540">
    <property type="entry name" value="P-loop containing nucleoside triphosphate hydrolases"/>
    <property type="match status" value="1"/>
</dbReference>
<dbReference type="Pfam" id="PF13087">
    <property type="entry name" value="AAA_12"/>
    <property type="match status" value="1"/>
</dbReference>
<dbReference type="GO" id="GO:0043139">
    <property type="term" value="F:5'-3' DNA helicase activity"/>
    <property type="evidence" value="ECO:0007669"/>
    <property type="project" value="TreeGrafter"/>
</dbReference>
<dbReference type="GO" id="GO:0016787">
    <property type="term" value="F:hydrolase activity"/>
    <property type="evidence" value="ECO:0007669"/>
    <property type="project" value="UniProtKB-KW"/>
</dbReference>
<feature type="domain" description="DNA2/NAM7 helicase-like C-terminal" evidence="5">
    <location>
        <begin position="3"/>
        <end position="78"/>
    </location>
</feature>